<dbReference type="GeneID" id="65102694"/>
<keyword evidence="5" id="KW-0175">Coiled coil</keyword>
<dbReference type="GO" id="GO:0044423">
    <property type="term" value="C:virion component"/>
    <property type="evidence" value="ECO:0007669"/>
    <property type="project" value="UniProtKB-KW"/>
</dbReference>
<name>A0A3S8D7E0_9GAMA</name>
<dbReference type="Pfam" id="PF01763">
    <property type="entry name" value="Herpes_UL6"/>
    <property type="match status" value="1"/>
</dbReference>
<keyword evidence="3" id="KW-0946">Virion</keyword>
<dbReference type="KEGG" id="vg:65102694"/>
<dbReference type="InterPro" id="IPR002660">
    <property type="entry name" value="Herpes_Portal"/>
</dbReference>
<dbReference type="Proteomes" id="UP000679767">
    <property type="component" value="Segment"/>
</dbReference>
<sequence length="583" mass="65527">MNPGSDPPITVHPTSLSRSLFDILTGKVSYVKGQTLYSSLRNPAVFTRQLFVHFYKTALAACNYATLVEDWKKYSSQMTAKWNRVAQAADSQSHTFESWAKTVRLAVDKLVLHNIYHAIHVRFSALYERYVDWMVTTGLIPVVVRPRDKNFIGLVTSRINALEAEASCKALSDILSVLKAEVEDVLGQLTSVYIPDSTEVLIQYDAGEFYATYRGKKYAVVVIRAPIIGVSGVMTFDGPLQRLHANIISCQRTIEHAKVCQLLHTAPLKAIVGDTNNLTYKDIMEHIEKNSQREDPKKEMFKLLVKLSENKTVSGVTDVVEDFVSDVSNVVIDKNKLFGNPDMGVVSGLKKRVNQSVLKCLSNQVNDQFETIRGLERERETYLKKISSMEEKISNYTVMEHAGGSDGTVELDVSKADTLQSINKMYGAGLHVAKVRVGKDDVVLNSFMSQYIPPYRETVRDLCDLWESEIIHSFRMEPVMDNQGQRLYVRYTQDTISNVLGPFIYIILKLESVELIPHDHSDLSLADIVDRLYGVSRLKVYIDDIGSKILFNDAHEESEKSNQQVLVGRGKSTLHTKTGFGGP</sequence>
<keyword evidence="7" id="KW-1185">Reference proteome</keyword>
<evidence type="ECO:0000313" key="7">
    <source>
        <dbReference type="Proteomes" id="UP000679767"/>
    </source>
</evidence>
<keyword evidence="2" id="KW-1188">Viral release from host cell</keyword>
<evidence type="ECO:0000256" key="2">
    <source>
        <dbReference type="ARBA" id="ARBA00022612"/>
    </source>
</evidence>
<organism evidence="6">
    <name type="scientific">Vombatid gammaherpesvirus 1</name>
    <dbReference type="NCBI Taxonomy" id="2052651"/>
    <lineage>
        <taxon>Viruses</taxon>
        <taxon>Duplodnaviria</taxon>
        <taxon>Heunggongvirae</taxon>
        <taxon>Peploviricota</taxon>
        <taxon>Herviviricetes</taxon>
        <taxon>Herpesvirales</taxon>
        <taxon>Orthoherpesviridae</taxon>
        <taxon>Gammaherpesvirinae</taxon>
        <taxon>Manticavirus</taxon>
        <taxon>Manticavirus vombatidgamma1</taxon>
    </lineage>
</organism>
<accession>A0A3S8D7E0</accession>
<feature type="coiled-coil region" evidence="5">
    <location>
        <begin position="358"/>
        <end position="392"/>
    </location>
</feature>
<keyword evidence="4" id="KW-0231">Viral genome packaging</keyword>
<dbReference type="RefSeq" id="YP_010087410.1">
    <property type="nucleotide sequence ID" value="NC_055554.1"/>
</dbReference>
<proteinExistence type="inferred from homology"/>
<keyword evidence="1" id="KW-1048">Host nucleus</keyword>
<reference evidence="6" key="1">
    <citation type="submission" date="2017-11" db="EMBL/GenBank/DDBJ databases">
        <title>The distinct marsupial branch of gammaherpesviruses includes novel host-derived genes seldom found in other viruses.</title>
        <authorList>
            <person name="Vaz P.K."/>
        </authorList>
    </citation>
    <scope>NUCLEOTIDE SEQUENCE</scope>
    <source>
        <strain evidence="6">V3187/11</strain>
    </source>
</reference>
<dbReference type="HAMAP" id="MF_04012">
    <property type="entry name" value="HSV_PORTL"/>
    <property type="match status" value="1"/>
</dbReference>
<evidence type="ECO:0000256" key="1">
    <source>
        <dbReference type="ARBA" id="ARBA00022562"/>
    </source>
</evidence>
<evidence type="ECO:0000256" key="3">
    <source>
        <dbReference type="ARBA" id="ARBA00022844"/>
    </source>
</evidence>
<evidence type="ECO:0000256" key="5">
    <source>
        <dbReference type="SAM" id="Coils"/>
    </source>
</evidence>
<protein>
    <submittedName>
        <fullName evidence="6">UL6</fullName>
    </submittedName>
</protein>
<evidence type="ECO:0000256" key="4">
    <source>
        <dbReference type="ARBA" id="ARBA00023219"/>
    </source>
</evidence>
<dbReference type="GO" id="GO:0051276">
    <property type="term" value="P:chromosome organization"/>
    <property type="evidence" value="ECO:0007669"/>
    <property type="project" value="InterPro"/>
</dbReference>
<evidence type="ECO:0000313" key="6">
    <source>
        <dbReference type="EMBL" id="AZB49140.1"/>
    </source>
</evidence>
<dbReference type="EMBL" id="MG452721">
    <property type="protein sequence ID" value="AZB49140.1"/>
    <property type="molecule type" value="Genomic_DNA"/>
</dbReference>
<gene>
    <name evidence="6" type="primary">ORF43</name>
</gene>